<evidence type="ECO:0000313" key="3">
    <source>
        <dbReference type="Proteomes" id="UP000756921"/>
    </source>
</evidence>
<reference evidence="2" key="1">
    <citation type="journal article" date="2020" name="Mol. Plant Microbe Interact.">
        <title>Genome Sequence of the Biocontrol Agent Coniothyrium minitans strain Conio (IMI 134523).</title>
        <authorList>
            <person name="Patel D."/>
            <person name="Shittu T.A."/>
            <person name="Baroncelli R."/>
            <person name="Muthumeenakshi S."/>
            <person name="Osborne T.H."/>
            <person name="Janganan T.K."/>
            <person name="Sreenivasaprasad S."/>
        </authorList>
    </citation>
    <scope>NUCLEOTIDE SEQUENCE</scope>
    <source>
        <strain evidence="2">Conio</strain>
    </source>
</reference>
<dbReference type="AlphaFoldDB" id="A0A9P6KK80"/>
<accession>A0A9P6KK80</accession>
<dbReference type="EMBL" id="WJXW01000017">
    <property type="protein sequence ID" value="KAF9729326.1"/>
    <property type="molecule type" value="Genomic_DNA"/>
</dbReference>
<proteinExistence type="predicted"/>
<name>A0A9P6KK80_9PLEO</name>
<evidence type="ECO:0000256" key="1">
    <source>
        <dbReference type="SAM" id="MobiDB-lite"/>
    </source>
</evidence>
<protein>
    <submittedName>
        <fullName evidence="2">Uncharacterized protein</fullName>
    </submittedName>
</protein>
<comment type="caution">
    <text evidence="2">The sequence shown here is derived from an EMBL/GenBank/DDBJ whole genome shotgun (WGS) entry which is preliminary data.</text>
</comment>
<evidence type="ECO:0000313" key="2">
    <source>
        <dbReference type="EMBL" id="KAF9729326.1"/>
    </source>
</evidence>
<organism evidence="2 3">
    <name type="scientific">Paraphaeosphaeria minitans</name>
    <dbReference type="NCBI Taxonomy" id="565426"/>
    <lineage>
        <taxon>Eukaryota</taxon>
        <taxon>Fungi</taxon>
        <taxon>Dikarya</taxon>
        <taxon>Ascomycota</taxon>
        <taxon>Pezizomycotina</taxon>
        <taxon>Dothideomycetes</taxon>
        <taxon>Pleosporomycetidae</taxon>
        <taxon>Pleosporales</taxon>
        <taxon>Massarineae</taxon>
        <taxon>Didymosphaeriaceae</taxon>
        <taxon>Paraphaeosphaeria</taxon>
    </lineage>
</organism>
<feature type="region of interest" description="Disordered" evidence="1">
    <location>
        <begin position="1"/>
        <end position="25"/>
    </location>
</feature>
<gene>
    <name evidence="2" type="ORF">PMIN01_13016</name>
</gene>
<sequence>MEDGPAPAADDAARSSADPGHESPCIARRACPVPPARPHVVAPIRCRSVPAVVSNRTTTPDATPERL</sequence>
<keyword evidence="3" id="KW-1185">Reference proteome</keyword>
<dbReference type="Proteomes" id="UP000756921">
    <property type="component" value="Unassembled WGS sequence"/>
</dbReference>